<keyword evidence="1" id="KW-0805">Transcription regulation</keyword>
<dbReference type="PANTHER" id="PTHR46796:SF12">
    <property type="entry name" value="HTH-TYPE DNA-BINDING TRANSCRIPTIONAL ACTIVATOR EUTR"/>
    <property type="match status" value="1"/>
</dbReference>
<evidence type="ECO:0000256" key="2">
    <source>
        <dbReference type="ARBA" id="ARBA00023125"/>
    </source>
</evidence>
<dbReference type="Gene3D" id="1.10.10.60">
    <property type="entry name" value="Homeodomain-like"/>
    <property type="match status" value="1"/>
</dbReference>
<keyword evidence="3" id="KW-0804">Transcription</keyword>
<sequence>MNADESDGIRTNVRRREASMGRFPEPRTSTELHDGIDLVPGRATGFSTRDPHEAKIRTEELLNCGHTMVVLDRASPFRARVSYASMDGFGLMSSTYGSPVEIVCGPPIPWVTVSFIAGGTAAFTQRGADTALVGSSRAAVLAYDRGVAMRWPAGVDQLMVTIAKSRVEKFLRRLLNEPLREPIRFDTALDLDGDGRGVVAAVSTLRRALATCGPGGPAPVLAAEVEHSVVSALLFGQRHNYTDAVFAPPALPSSRVVGRVVELIESSTDTAFTVADLAAFAGVSERSLHAAFRRRLGASPMAYVRRLRLERVHEELLRLEPNGTNTVTEVALRHGFTHGGRFAAAYRARFGESPSDTLRR</sequence>
<dbReference type="SUPFAM" id="SSF46689">
    <property type="entry name" value="Homeodomain-like"/>
    <property type="match status" value="1"/>
</dbReference>
<dbReference type="InterPro" id="IPR050204">
    <property type="entry name" value="AraC_XylS_family_regulators"/>
</dbReference>
<dbReference type="PROSITE" id="PS01124">
    <property type="entry name" value="HTH_ARAC_FAMILY_2"/>
    <property type="match status" value="1"/>
</dbReference>
<gene>
    <name evidence="6" type="ORF">HF526_19510</name>
</gene>
<dbReference type="SMART" id="SM00342">
    <property type="entry name" value="HTH_ARAC"/>
    <property type="match status" value="1"/>
</dbReference>
<evidence type="ECO:0000313" key="7">
    <source>
        <dbReference type="Proteomes" id="UP000820669"/>
    </source>
</evidence>
<proteinExistence type="predicted"/>
<protein>
    <submittedName>
        <fullName evidence="6">AraC family transcriptional regulator</fullName>
    </submittedName>
</protein>
<evidence type="ECO:0000256" key="3">
    <source>
        <dbReference type="ARBA" id="ARBA00023163"/>
    </source>
</evidence>
<dbReference type="RefSeq" id="WP_169382973.1">
    <property type="nucleotide sequence ID" value="NZ_JAAXLA010000037.1"/>
</dbReference>
<dbReference type="Pfam" id="PF12833">
    <property type="entry name" value="HTH_18"/>
    <property type="match status" value="1"/>
</dbReference>
<dbReference type="PANTHER" id="PTHR46796">
    <property type="entry name" value="HTH-TYPE TRANSCRIPTIONAL ACTIVATOR RHAS-RELATED"/>
    <property type="match status" value="1"/>
</dbReference>
<reference evidence="6 7" key="1">
    <citation type="submission" date="2020-04" db="EMBL/GenBank/DDBJ databases">
        <authorList>
            <person name="Klaysubun C."/>
            <person name="Duangmal K."/>
            <person name="Lipun K."/>
        </authorList>
    </citation>
    <scope>NUCLEOTIDE SEQUENCE [LARGE SCALE GENOMIC DNA]</scope>
    <source>
        <strain evidence="6 7">K10HN5</strain>
    </source>
</reference>
<feature type="region of interest" description="Disordered" evidence="4">
    <location>
        <begin position="1"/>
        <end position="31"/>
    </location>
</feature>
<dbReference type="InterPro" id="IPR018060">
    <property type="entry name" value="HTH_AraC"/>
</dbReference>
<dbReference type="InterPro" id="IPR035418">
    <property type="entry name" value="AraC-bd_2"/>
</dbReference>
<accession>A0ABX1SD43</accession>
<comment type="caution">
    <text evidence="6">The sequence shown here is derived from an EMBL/GenBank/DDBJ whole genome shotgun (WGS) entry which is preliminary data.</text>
</comment>
<keyword evidence="2" id="KW-0238">DNA-binding</keyword>
<dbReference type="EMBL" id="JAAXLA010000037">
    <property type="protein sequence ID" value="NMH99485.1"/>
    <property type="molecule type" value="Genomic_DNA"/>
</dbReference>
<dbReference type="InterPro" id="IPR009057">
    <property type="entry name" value="Homeodomain-like_sf"/>
</dbReference>
<evidence type="ECO:0000259" key="5">
    <source>
        <dbReference type="PROSITE" id="PS01124"/>
    </source>
</evidence>
<organism evidence="6 7">
    <name type="scientific">Pseudonocardia acidicola</name>
    <dbReference type="NCBI Taxonomy" id="2724939"/>
    <lineage>
        <taxon>Bacteria</taxon>
        <taxon>Bacillati</taxon>
        <taxon>Actinomycetota</taxon>
        <taxon>Actinomycetes</taxon>
        <taxon>Pseudonocardiales</taxon>
        <taxon>Pseudonocardiaceae</taxon>
        <taxon>Pseudonocardia</taxon>
    </lineage>
</organism>
<keyword evidence="7" id="KW-1185">Reference proteome</keyword>
<dbReference type="Pfam" id="PF14525">
    <property type="entry name" value="AraC_binding_2"/>
    <property type="match status" value="1"/>
</dbReference>
<dbReference type="Proteomes" id="UP000820669">
    <property type="component" value="Unassembled WGS sequence"/>
</dbReference>
<feature type="compositionally biased region" description="Basic and acidic residues" evidence="4">
    <location>
        <begin position="14"/>
        <end position="31"/>
    </location>
</feature>
<evidence type="ECO:0000313" key="6">
    <source>
        <dbReference type="EMBL" id="NMH99485.1"/>
    </source>
</evidence>
<name>A0ABX1SD43_9PSEU</name>
<evidence type="ECO:0000256" key="4">
    <source>
        <dbReference type="SAM" id="MobiDB-lite"/>
    </source>
</evidence>
<feature type="domain" description="HTH araC/xylS-type" evidence="5">
    <location>
        <begin position="258"/>
        <end position="360"/>
    </location>
</feature>
<evidence type="ECO:0000256" key="1">
    <source>
        <dbReference type="ARBA" id="ARBA00023015"/>
    </source>
</evidence>